<reference evidence="2 3" key="1">
    <citation type="journal article" date="2022" name="bioRxiv">
        <title>Genomics of Preaxostyla Flagellates Illuminates Evolutionary Transitions and the Path Towards Mitochondrial Loss.</title>
        <authorList>
            <person name="Novak L.V.F."/>
            <person name="Treitli S.C."/>
            <person name="Pyrih J."/>
            <person name="Halakuc P."/>
            <person name="Pipaliya S.V."/>
            <person name="Vacek V."/>
            <person name="Brzon O."/>
            <person name="Soukal P."/>
            <person name="Eme L."/>
            <person name="Dacks J.B."/>
            <person name="Karnkowska A."/>
            <person name="Elias M."/>
            <person name="Hampl V."/>
        </authorList>
    </citation>
    <scope>NUCLEOTIDE SEQUENCE [LARGE SCALE GENOMIC DNA]</scope>
    <source>
        <strain evidence="2">NAU3</strain>
        <tissue evidence="2">Gut</tissue>
    </source>
</reference>
<evidence type="ECO:0000313" key="2">
    <source>
        <dbReference type="EMBL" id="KAK2964432.1"/>
    </source>
</evidence>
<name>A0ABQ9YL12_9EUKA</name>
<sequence>MTTKNNPDVNLFVDPDSHLVKLPFPFSMIDKIVTSIVDETWKQIKNYSFNTELIREEDIKQPPLPFYTIGLPNLTISSATLTQDGTFSILGTDNGRLLLSHLKLQQLWFTIDLFPNQYKIVHLSAFTHYGSLIFVAATGQLSNVPDEQPSQPPLEPATEQEAQPQKQQIMEVIAIPIVELPGYTNMEPQRLFRIESDSKSLIQPDISSSPSVFSSHPLRMILPVVHDQTLSIFELPLPEAIDNIVTSNPSPLPRSTIASIEPHDSSPPSITPSGTPVTITDTHSLITLSHDRSPPLYLLLCSAKDGDEKLHPYSLVSTWKHSRDISRTLLPTRVSSSTNTRSVKTLPIRTPQQTWPLPSRILSCSAKAPFVNVPSNSSRTRPQSAYGCFSTEDGSVVLVSSFGDPVSFIPSHHVTPRLQPFPISNVTILSHHHSILVGAVDQSSRLFLLSLTPAVSTIQPLTLSSLSTSTHGRLGTFGSKRRSERQSGKLKSSLVKPPTCTELSFIESDLGMNDLLDSYSCGIVIRDSSHQLRFYSGIHTIDDRGDSLSLSLLSSRTLLDPYILPINGQVYGIVEKEVKPSKCETQISFFHHLHQ</sequence>
<feature type="region of interest" description="Disordered" evidence="1">
    <location>
        <begin position="144"/>
        <end position="164"/>
    </location>
</feature>
<comment type="caution">
    <text evidence="2">The sequence shown here is derived from an EMBL/GenBank/DDBJ whole genome shotgun (WGS) entry which is preliminary data.</text>
</comment>
<proteinExistence type="predicted"/>
<gene>
    <name evidence="2" type="ORF">BLNAU_348</name>
</gene>
<evidence type="ECO:0000313" key="3">
    <source>
        <dbReference type="Proteomes" id="UP001281761"/>
    </source>
</evidence>
<feature type="region of interest" description="Disordered" evidence="1">
    <location>
        <begin position="474"/>
        <end position="493"/>
    </location>
</feature>
<accession>A0ABQ9YL12</accession>
<evidence type="ECO:0000256" key="1">
    <source>
        <dbReference type="SAM" id="MobiDB-lite"/>
    </source>
</evidence>
<feature type="region of interest" description="Disordered" evidence="1">
    <location>
        <begin position="258"/>
        <end position="277"/>
    </location>
</feature>
<feature type="compositionally biased region" description="Low complexity" evidence="1">
    <location>
        <begin position="266"/>
        <end position="277"/>
    </location>
</feature>
<dbReference type="Proteomes" id="UP001281761">
    <property type="component" value="Unassembled WGS sequence"/>
</dbReference>
<keyword evidence="3" id="KW-1185">Reference proteome</keyword>
<protein>
    <submittedName>
        <fullName evidence="2">Uncharacterized protein</fullName>
    </submittedName>
</protein>
<organism evidence="2 3">
    <name type="scientific">Blattamonas nauphoetae</name>
    <dbReference type="NCBI Taxonomy" id="2049346"/>
    <lineage>
        <taxon>Eukaryota</taxon>
        <taxon>Metamonada</taxon>
        <taxon>Preaxostyla</taxon>
        <taxon>Oxymonadida</taxon>
        <taxon>Blattamonas</taxon>
    </lineage>
</organism>
<dbReference type="EMBL" id="JARBJD010000002">
    <property type="protein sequence ID" value="KAK2964432.1"/>
    <property type="molecule type" value="Genomic_DNA"/>
</dbReference>